<organism evidence="3">
    <name type="scientific">hydrothermal vent metagenome</name>
    <dbReference type="NCBI Taxonomy" id="652676"/>
    <lineage>
        <taxon>unclassified sequences</taxon>
        <taxon>metagenomes</taxon>
        <taxon>ecological metagenomes</taxon>
    </lineage>
</organism>
<dbReference type="AlphaFoldDB" id="A0A3B0R8F6"/>
<evidence type="ECO:0000256" key="1">
    <source>
        <dbReference type="SAM" id="MobiDB-lite"/>
    </source>
</evidence>
<name>A0A3B0R8F6_9ZZZZ</name>
<evidence type="ECO:0000313" key="3">
    <source>
        <dbReference type="EMBL" id="VAV88752.1"/>
    </source>
</evidence>
<sequence length="294" mass="31173">MTKFKSAFTFAFVCGVFSLLATPSFAGSHVGVAAAVNKQAKSTLPSGRVRTVVLGNRVIFKERINTAGTGLVQILFTDGSTVTVGANASLVIDQYVYNPAKGTGKLAISFGKGVMRFVGGKLSKNKGGVTIRTTVGTAGIRGGMANIAITGGTGIFSFLFGQDLTFVGLDGQRRRIYQAGYTLLAERQGRTGYARLVIRRTKRGDTEFFQTRLAGKFGQRGGARRGPTNGGVGNGPFPPHNSKVPIPQIFPKTNPQTVEATPLDQIEDDLIDMSNAFDDPPVTSSFCSIYPSSC</sequence>
<accession>A0A3B0R8F6</accession>
<proteinExistence type="predicted"/>
<feature type="domain" description="FecR protein" evidence="2">
    <location>
        <begin position="63"/>
        <end position="152"/>
    </location>
</feature>
<reference evidence="3" key="1">
    <citation type="submission" date="2018-06" db="EMBL/GenBank/DDBJ databases">
        <authorList>
            <person name="Zhirakovskaya E."/>
        </authorList>
    </citation>
    <scope>NUCLEOTIDE SEQUENCE</scope>
</reference>
<dbReference type="Pfam" id="PF04773">
    <property type="entry name" value="FecR"/>
    <property type="match status" value="1"/>
</dbReference>
<gene>
    <name evidence="3" type="ORF">MNBD_ALPHA08-2298</name>
</gene>
<feature type="region of interest" description="Disordered" evidence="1">
    <location>
        <begin position="217"/>
        <end position="236"/>
    </location>
</feature>
<dbReference type="InterPro" id="IPR006860">
    <property type="entry name" value="FecR"/>
</dbReference>
<evidence type="ECO:0000259" key="2">
    <source>
        <dbReference type="Pfam" id="PF04773"/>
    </source>
</evidence>
<protein>
    <recommendedName>
        <fullName evidence="2">FecR protein domain-containing protein</fullName>
    </recommendedName>
</protein>
<dbReference type="EMBL" id="UOEC01000050">
    <property type="protein sequence ID" value="VAV88752.1"/>
    <property type="molecule type" value="Genomic_DNA"/>
</dbReference>